<dbReference type="InterPro" id="IPR029063">
    <property type="entry name" value="SAM-dependent_MTases_sf"/>
</dbReference>
<organism evidence="7 8">
    <name type="scientific">Gillisia lutea</name>
    <dbReference type="NCBI Taxonomy" id="2909668"/>
    <lineage>
        <taxon>Bacteria</taxon>
        <taxon>Pseudomonadati</taxon>
        <taxon>Bacteroidota</taxon>
        <taxon>Flavobacteriia</taxon>
        <taxon>Flavobacteriales</taxon>
        <taxon>Flavobacteriaceae</taxon>
        <taxon>Gillisia</taxon>
    </lineage>
</organism>
<keyword evidence="5 6" id="KW-0949">S-adenosyl-L-methionine</keyword>
<dbReference type="InterPro" id="IPR010286">
    <property type="entry name" value="METTL16/RlmF"/>
</dbReference>
<reference evidence="7" key="1">
    <citation type="submission" date="2022-01" db="EMBL/GenBank/DDBJ databases">
        <title>Gillisia lutea sp. nov., isolated from marine plastic residues from the Malvarosa beach (Valencia, Spain).</title>
        <authorList>
            <person name="Vidal-Verdu A."/>
            <person name="Molina-Menor E."/>
            <person name="Satari L."/>
            <person name="Pascual J."/>
            <person name="Pereto J."/>
            <person name="Porcar M."/>
        </authorList>
    </citation>
    <scope>NUCLEOTIDE SEQUENCE</scope>
    <source>
        <strain evidence="7">M10.2A</strain>
    </source>
</reference>
<keyword evidence="3 6" id="KW-0489">Methyltransferase</keyword>
<evidence type="ECO:0000313" key="8">
    <source>
        <dbReference type="Proteomes" id="UP001179363"/>
    </source>
</evidence>
<dbReference type="EC" id="2.1.1.181" evidence="6"/>
<dbReference type="PANTHER" id="PTHR13393">
    <property type="entry name" value="SAM-DEPENDENT METHYLTRANSFERASE"/>
    <property type="match status" value="1"/>
</dbReference>
<dbReference type="PIRSF" id="PIRSF029038">
    <property type="entry name" value="Mtase_YbiN_prd"/>
    <property type="match status" value="1"/>
</dbReference>
<comment type="subcellular location">
    <subcellularLocation>
        <location evidence="6">Cytoplasm</location>
    </subcellularLocation>
</comment>
<dbReference type="Pfam" id="PF05971">
    <property type="entry name" value="Methyltransf_10"/>
    <property type="match status" value="1"/>
</dbReference>
<dbReference type="Gene3D" id="3.40.50.150">
    <property type="entry name" value="Vaccinia Virus protein VP39"/>
    <property type="match status" value="1"/>
</dbReference>
<dbReference type="PANTHER" id="PTHR13393:SF0">
    <property type="entry name" value="RNA N6-ADENOSINE-METHYLTRANSFERASE METTL16"/>
    <property type="match status" value="1"/>
</dbReference>
<name>A0ABS9EJB7_9FLAO</name>
<dbReference type="Proteomes" id="UP001179363">
    <property type="component" value="Unassembled WGS sequence"/>
</dbReference>
<comment type="catalytic activity">
    <reaction evidence="6">
        <text>adenosine(1618) in 23S rRNA + S-adenosyl-L-methionine = N(6)-methyladenosine(1618) in 23S rRNA + S-adenosyl-L-homocysteine + H(+)</text>
        <dbReference type="Rhea" id="RHEA:16497"/>
        <dbReference type="Rhea" id="RHEA-COMP:10229"/>
        <dbReference type="Rhea" id="RHEA-COMP:10231"/>
        <dbReference type="ChEBI" id="CHEBI:15378"/>
        <dbReference type="ChEBI" id="CHEBI:57856"/>
        <dbReference type="ChEBI" id="CHEBI:59789"/>
        <dbReference type="ChEBI" id="CHEBI:74411"/>
        <dbReference type="ChEBI" id="CHEBI:74449"/>
        <dbReference type="EC" id="2.1.1.181"/>
    </reaction>
</comment>
<keyword evidence="1 6" id="KW-0963">Cytoplasm</keyword>
<dbReference type="RefSeq" id="WP_236133704.1">
    <property type="nucleotide sequence ID" value="NZ_JAKGTH010000008.1"/>
</dbReference>
<dbReference type="HAMAP" id="MF_01848">
    <property type="entry name" value="23SrRNA_methyltr_F"/>
    <property type="match status" value="1"/>
</dbReference>
<protein>
    <recommendedName>
        <fullName evidence="6">Ribosomal RNA large subunit methyltransferase F</fullName>
        <ecNumber evidence="6">2.1.1.181</ecNumber>
    </recommendedName>
    <alternativeName>
        <fullName evidence="6">23S rRNA mA1618 methyltransferase</fullName>
    </alternativeName>
    <alternativeName>
        <fullName evidence="6">rRNA adenine N-6-methyltransferase</fullName>
    </alternativeName>
</protein>
<sequence>MPHPKNILANSYDFTALIKSHKPLGEYVSLNAVGNKSIDFADSKAVLQLNKALLKHHYQLVDWEIPENYLCPPIPGRADYIHHIYDLLAEDNIKMNVKGLDIGVGANCIYPILGAKIYNWKMFGADIDENAIAAATANVKMTPGLKKLIEIRQQDNNANIFGGIIKEGEYFNFSMCNPPFHPSEEAAKRGTFRKLKNLGQSNLLTRNFGGQANELWCNGGEALFIKRMIKESVNFKTQVGWFTSLVSKKENLAKIYKQLDRLKVTHKTIEMEQGNKRSRFIAWKFEN</sequence>
<keyword evidence="8" id="KW-1185">Reference proteome</keyword>
<comment type="similarity">
    <text evidence="6">Belongs to the methyltransferase superfamily. METTL16/RlmF family.</text>
</comment>
<evidence type="ECO:0000256" key="5">
    <source>
        <dbReference type="ARBA" id="ARBA00022691"/>
    </source>
</evidence>
<keyword evidence="2 6" id="KW-0698">rRNA processing</keyword>
<dbReference type="SUPFAM" id="SSF53335">
    <property type="entry name" value="S-adenosyl-L-methionine-dependent methyltransferases"/>
    <property type="match status" value="1"/>
</dbReference>
<dbReference type="GO" id="GO:0052907">
    <property type="term" value="F:23S rRNA (adenine(1618)-N(6))-methyltransferase activity"/>
    <property type="evidence" value="ECO:0007669"/>
    <property type="project" value="UniProtKB-EC"/>
</dbReference>
<evidence type="ECO:0000256" key="2">
    <source>
        <dbReference type="ARBA" id="ARBA00022552"/>
    </source>
</evidence>
<dbReference type="InterPro" id="IPR016909">
    <property type="entry name" value="rRNA_lsu_MeTfrase_F"/>
</dbReference>
<comment type="function">
    <text evidence="6">Specifically methylates the adenine in position 1618 of 23S rRNA.</text>
</comment>
<proteinExistence type="inferred from homology"/>
<gene>
    <name evidence="6 7" type="primary">rlmF</name>
    <name evidence="7" type="ORF">L1I30_07730</name>
</gene>
<dbReference type="NCBIfam" id="NF008725">
    <property type="entry name" value="PRK11727.1"/>
    <property type="match status" value="1"/>
</dbReference>
<dbReference type="EMBL" id="JAKGTH010000008">
    <property type="protein sequence ID" value="MCF4101551.1"/>
    <property type="molecule type" value="Genomic_DNA"/>
</dbReference>
<evidence type="ECO:0000256" key="6">
    <source>
        <dbReference type="HAMAP-Rule" id="MF_01848"/>
    </source>
</evidence>
<evidence type="ECO:0000256" key="4">
    <source>
        <dbReference type="ARBA" id="ARBA00022679"/>
    </source>
</evidence>
<comment type="caution">
    <text evidence="7">The sequence shown here is derived from an EMBL/GenBank/DDBJ whole genome shotgun (WGS) entry which is preliminary data.</text>
</comment>
<evidence type="ECO:0000256" key="1">
    <source>
        <dbReference type="ARBA" id="ARBA00022490"/>
    </source>
</evidence>
<evidence type="ECO:0000256" key="3">
    <source>
        <dbReference type="ARBA" id="ARBA00022603"/>
    </source>
</evidence>
<keyword evidence="4 6" id="KW-0808">Transferase</keyword>
<accession>A0ABS9EJB7</accession>
<evidence type="ECO:0000313" key="7">
    <source>
        <dbReference type="EMBL" id="MCF4101551.1"/>
    </source>
</evidence>